<feature type="region of interest" description="Disordered" evidence="1">
    <location>
        <begin position="72"/>
        <end position="108"/>
    </location>
</feature>
<comment type="caution">
    <text evidence="2">The sequence shown here is derived from an EMBL/GenBank/DDBJ whole genome shotgun (WGS) entry which is preliminary data.</text>
</comment>
<dbReference type="EMBL" id="WTPW01001281">
    <property type="protein sequence ID" value="KAF0445396.1"/>
    <property type="molecule type" value="Genomic_DNA"/>
</dbReference>
<sequence>MQINLHLELRFIGHQKILCEIINETTLTSLNTQSNSESNTHSNHTNNRQNNKSTTSNITSDQLRFNQLRATLDNVKGSGKSSTSNTQENFNEPTIDKLTTISLRQNQL</sequence>
<proteinExistence type="predicted"/>
<gene>
    <name evidence="2" type="ORF">F8M41_003219</name>
</gene>
<reference evidence="2 3" key="1">
    <citation type="journal article" date="2019" name="Environ. Microbiol.">
        <title>At the nexus of three kingdoms: the genome of the mycorrhizal fungus Gigaspora margarita provides insights into plant, endobacterial and fungal interactions.</title>
        <authorList>
            <person name="Venice F."/>
            <person name="Ghignone S."/>
            <person name="Salvioli di Fossalunga A."/>
            <person name="Amselem J."/>
            <person name="Novero M."/>
            <person name="Xianan X."/>
            <person name="Sedzielewska Toro K."/>
            <person name="Morin E."/>
            <person name="Lipzen A."/>
            <person name="Grigoriev I.V."/>
            <person name="Henrissat B."/>
            <person name="Martin F.M."/>
            <person name="Bonfante P."/>
        </authorList>
    </citation>
    <scope>NUCLEOTIDE SEQUENCE [LARGE SCALE GENOMIC DNA]</scope>
    <source>
        <strain evidence="2 3">BEG34</strain>
    </source>
</reference>
<feature type="compositionally biased region" description="Polar residues" evidence="1">
    <location>
        <begin position="79"/>
        <end position="108"/>
    </location>
</feature>
<dbReference type="Proteomes" id="UP000439903">
    <property type="component" value="Unassembled WGS sequence"/>
</dbReference>
<evidence type="ECO:0000313" key="2">
    <source>
        <dbReference type="EMBL" id="KAF0445396.1"/>
    </source>
</evidence>
<accession>A0A8H3XBM4</accession>
<evidence type="ECO:0000313" key="3">
    <source>
        <dbReference type="Proteomes" id="UP000439903"/>
    </source>
</evidence>
<evidence type="ECO:0000256" key="1">
    <source>
        <dbReference type="SAM" id="MobiDB-lite"/>
    </source>
</evidence>
<protein>
    <submittedName>
        <fullName evidence="2">Uncharacterized protein</fullName>
    </submittedName>
</protein>
<feature type="compositionally biased region" description="Low complexity" evidence="1">
    <location>
        <begin position="31"/>
        <end position="54"/>
    </location>
</feature>
<feature type="region of interest" description="Disordered" evidence="1">
    <location>
        <begin position="31"/>
        <end position="60"/>
    </location>
</feature>
<dbReference type="AlphaFoldDB" id="A0A8H3XBM4"/>
<organism evidence="2 3">
    <name type="scientific">Gigaspora margarita</name>
    <dbReference type="NCBI Taxonomy" id="4874"/>
    <lineage>
        <taxon>Eukaryota</taxon>
        <taxon>Fungi</taxon>
        <taxon>Fungi incertae sedis</taxon>
        <taxon>Mucoromycota</taxon>
        <taxon>Glomeromycotina</taxon>
        <taxon>Glomeromycetes</taxon>
        <taxon>Diversisporales</taxon>
        <taxon>Gigasporaceae</taxon>
        <taxon>Gigaspora</taxon>
    </lineage>
</organism>
<keyword evidence="3" id="KW-1185">Reference proteome</keyword>
<name>A0A8H3XBM4_GIGMA</name>